<evidence type="ECO:0000259" key="13">
    <source>
        <dbReference type="SMART" id="SM00382"/>
    </source>
</evidence>
<dbReference type="SMART" id="SM00382">
    <property type="entry name" value="AAA"/>
    <property type="match status" value="1"/>
</dbReference>
<dbReference type="CDD" id="cd00009">
    <property type="entry name" value="AAA"/>
    <property type="match status" value="1"/>
</dbReference>
<dbReference type="Pfam" id="PF13177">
    <property type="entry name" value="DNA_pol3_delta2"/>
    <property type="match status" value="1"/>
</dbReference>
<dbReference type="EMBL" id="LYVF01000040">
    <property type="protein sequence ID" value="OAT86111.1"/>
    <property type="molecule type" value="Genomic_DNA"/>
</dbReference>
<feature type="domain" description="AAA+ ATPase" evidence="13">
    <location>
        <begin position="37"/>
        <end position="179"/>
    </location>
</feature>
<dbReference type="NCBIfam" id="TIGR02397">
    <property type="entry name" value="dnaX_nterm"/>
    <property type="match status" value="1"/>
</dbReference>
<dbReference type="GO" id="GO:0003677">
    <property type="term" value="F:DNA binding"/>
    <property type="evidence" value="ECO:0007669"/>
    <property type="project" value="InterPro"/>
</dbReference>
<proteinExistence type="inferred from homology"/>
<dbReference type="PRINTS" id="PR00300">
    <property type="entry name" value="CLPPROTEASEA"/>
</dbReference>
<dbReference type="GO" id="GO:0006261">
    <property type="term" value="P:DNA-templated DNA replication"/>
    <property type="evidence" value="ECO:0007669"/>
    <property type="project" value="TreeGrafter"/>
</dbReference>
<evidence type="ECO:0000313" key="15">
    <source>
        <dbReference type="Proteomes" id="UP000078532"/>
    </source>
</evidence>
<feature type="region of interest" description="Disordered" evidence="12">
    <location>
        <begin position="385"/>
        <end position="543"/>
    </location>
</feature>
<dbReference type="Gene3D" id="1.20.272.10">
    <property type="match status" value="1"/>
</dbReference>
<evidence type="ECO:0000256" key="10">
    <source>
        <dbReference type="ARBA" id="ARBA00022932"/>
    </source>
</evidence>
<evidence type="ECO:0000256" key="1">
    <source>
        <dbReference type="ARBA" id="ARBA00006360"/>
    </source>
</evidence>
<evidence type="ECO:0000313" key="14">
    <source>
        <dbReference type="EMBL" id="OAT86111.1"/>
    </source>
</evidence>
<dbReference type="InterPro" id="IPR050238">
    <property type="entry name" value="DNA_Rep/Repair_Clamp_Loader"/>
</dbReference>
<feature type="compositionally biased region" description="Low complexity" evidence="12">
    <location>
        <begin position="525"/>
        <end position="536"/>
    </location>
</feature>
<keyword evidence="3" id="KW-0808">Transferase</keyword>
<feature type="compositionally biased region" description="Low complexity" evidence="12">
    <location>
        <begin position="389"/>
        <end position="428"/>
    </location>
</feature>
<dbReference type="NCBIfam" id="NF004046">
    <property type="entry name" value="PRK05563.1"/>
    <property type="match status" value="1"/>
</dbReference>
<protein>
    <recommendedName>
        <fullName evidence="2">DNA-directed DNA polymerase</fullName>
        <ecNumber evidence="2">2.7.7.7</ecNumber>
    </recommendedName>
</protein>
<accession>A0A1B7LIA1</accession>
<comment type="catalytic activity">
    <reaction evidence="11">
        <text>DNA(n) + a 2'-deoxyribonucleoside 5'-triphosphate = DNA(n+1) + diphosphate</text>
        <dbReference type="Rhea" id="RHEA:22508"/>
        <dbReference type="Rhea" id="RHEA-COMP:17339"/>
        <dbReference type="Rhea" id="RHEA-COMP:17340"/>
        <dbReference type="ChEBI" id="CHEBI:33019"/>
        <dbReference type="ChEBI" id="CHEBI:61560"/>
        <dbReference type="ChEBI" id="CHEBI:173112"/>
        <dbReference type="EC" id="2.7.7.7"/>
    </reaction>
</comment>
<keyword evidence="9" id="KW-0067">ATP-binding</keyword>
<dbReference type="InterPro" id="IPR003593">
    <property type="entry name" value="AAA+_ATPase"/>
</dbReference>
<organism evidence="14 15">
    <name type="scientific">Desulfotomaculum copahuensis</name>
    <dbReference type="NCBI Taxonomy" id="1838280"/>
    <lineage>
        <taxon>Bacteria</taxon>
        <taxon>Bacillati</taxon>
        <taxon>Bacillota</taxon>
        <taxon>Clostridia</taxon>
        <taxon>Eubacteriales</taxon>
        <taxon>Desulfotomaculaceae</taxon>
        <taxon>Desulfotomaculum</taxon>
    </lineage>
</organism>
<comment type="similarity">
    <text evidence="1">Belongs to the DnaX/STICHEL family.</text>
</comment>
<dbReference type="SUPFAM" id="SSF52540">
    <property type="entry name" value="P-loop containing nucleoside triphosphate hydrolases"/>
    <property type="match status" value="1"/>
</dbReference>
<keyword evidence="10" id="KW-0239">DNA-directed DNA polymerase</keyword>
<evidence type="ECO:0000256" key="11">
    <source>
        <dbReference type="ARBA" id="ARBA00049244"/>
    </source>
</evidence>
<keyword evidence="5" id="KW-0235">DNA replication</keyword>
<evidence type="ECO:0000256" key="5">
    <source>
        <dbReference type="ARBA" id="ARBA00022705"/>
    </source>
</evidence>
<dbReference type="GO" id="GO:0005524">
    <property type="term" value="F:ATP binding"/>
    <property type="evidence" value="ECO:0007669"/>
    <property type="project" value="UniProtKB-KW"/>
</dbReference>
<keyword evidence="15" id="KW-1185">Reference proteome</keyword>
<dbReference type="Proteomes" id="UP000078532">
    <property type="component" value="Unassembled WGS sequence"/>
</dbReference>
<dbReference type="Gene3D" id="1.10.8.60">
    <property type="match status" value="1"/>
</dbReference>
<comment type="caution">
    <text evidence="14">The sequence shown here is derived from an EMBL/GenBank/DDBJ whole genome shotgun (WGS) entry which is preliminary data.</text>
</comment>
<name>A0A1B7LIA1_9FIRM</name>
<dbReference type="InterPro" id="IPR027417">
    <property type="entry name" value="P-loop_NTPase"/>
</dbReference>
<dbReference type="GO" id="GO:0003887">
    <property type="term" value="F:DNA-directed DNA polymerase activity"/>
    <property type="evidence" value="ECO:0007669"/>
    <property type="project" value="UniProtKB-KW"/>
</dbReference>
<dbReference type="EC" id="2.7.7.7" evidence="2"/>
<dbReference type="InterPro" id="IPR045085">
    <property type="entry name" value="HLD_clamp_pol_III_gamma_tau"/>
</dbReference>
<dbReference type="PANTHER" id="PTHR11669">
    <property type="entry name" value="REPLICATION FACTOR C / DNA POLYMERASE III GAMMA-TAU SUBUNIT"/>
    <property type="match status" value="1"/>
</dbReference>
<evidence type="ECO:0000256" key="4">
    <source>
        <dbReference type="ARBA" id="ARBA00022695"/>
    </source>
</evidence>
<dbReference type="OrthoDB" id="9810148at2"/>
<keyword evidence="8" id="KW-0862">Zinc</keyword>
<dbReference type="InterPro" id="IPR008921">
    <property type="entry name" value="DNA_pol3_clamp-load_cplx_C"/>
</dbReference>
<dbReference type="CDD" id="cd18137">
    <property type="entry name" value="HLD_clamp_pol_III_gamma_tau"/>
    <property type="match status" value="1"/>
</dbReference>
<keyword evidence="6" id="KW-0479">Metal-binding</keyword>
<dbReference type="AlphaFoldDB" id="A0A1B7LIA1"/>
<dbReference type="Pfam" id="PF22608">
    <property type="entry name" value="DNAX_ATPase_lid"/>
    <property type="match status" value="1"/>
</dbReference>
<dbReference type="InterPro" id="IPR012763">
    <property type="entry name" value="DNA_pol_III_sug/sutau_N"/>
</dbReference>
<keyword evidence="4" id="KW-0548">Nucleotidyltransferase</keyword>
<dbReference type="FunFam" id="3.40.50.300:FF:000014">
    <property type="entry name" value="DNA polymerase III subunit gamma/tau"/>
    <property type="match status" value="1"/>
</dbReference>
<evidence type="ECO:0000256" key="7">
    <source>
        <dbReference type="ARBA" id="ARBA00022741"/>
    </source>
</evidence>
<dbReference type="RefSeq" id="WP_066666415.1">
    <property type="nucleotide sequence ID" value="NZ_LYVF01000040.1"/>
</dbReference>
<dbReference type="SUPFAM" id="SSF48019">
    <property type="entry name" value="post-AAA+ oligomerization domain-like"/>
    <property type="match status" value="1"/>
</dbReference>
<evidence type="ECO:0000256" key="12">
    <source>
        <dbReference type="SAM" id="MobiDB-lite"/>
    </source>
</evidence>
<evidence type="ECO:0000256" key="8">
    <source>
        <dbReference type="ARBA" id="ARBA00022833"/>
    </source>
</evidence>
<evidence type="ECO:0000256" key="2">
    <source>
        <dbReference type="ARBA" id="ARBA00012417"/>
    </source>
</evidence>
<evidence type="ECO:0000256" key="6">
    <source>
        <dbReference type="ARBA" id="ARBA00022723"/>
    </source>
</evidence>
<gene>
    <name evidence="14" type="ORF">A6M21_04135</name>
</gene>
<dbReference type="InterPro" id="IPR022754">
    <property type="entry name" value="DNA_pol_III_gamma-3"/>
</dbReference>
<dbReference type="GO" id="GO:0009360">
    <property type="term" value="C:DNA polymerase III complex"/>
    <property type="evidence" value="ECO:0007669"/>
    <property type="project" value="InterPro"/>
</dbReference>
<sequence length="666" mass="70447">MAYLALYRQWRPQSFREIAGQEHVTRTLQNALLAGRVTHAYLFCGPRGTGKTTTAKVLAKALNCRQRQGAEPCNRCAGCQSINNGASMDVVEIDAASHRGIDEIRELREKAGLAPAAGDYRVYIIDEVHMLTNEAFNALLKTLEEPPAHVIFILATTEPHKVPLTILSRCQRFDFHRIEVPVIVERLREVAAGAGLTAEEKALRLIARAADGGLRDALAILDQAAAFAGTKITAGDIHQVLGTVQDDVLAALARDLAAGRAGGALLMLAELVDRGRDLQLLVRALTAYLRRLLLCKVSAGPAAAPGDGEDEPPAEQALFSREQLLHILHIFTRAEQDMKWSSQPRIMLEIALVEAARPEADDSPDGLSRRVARLEETIARLTAGKEEAAATAEAAGRPAVPADPVGADADPAPAGSTPGPAGGFSPAAHGNAPPDEVKSRAFMDSAVARPEPDSRGDAAPANMTPDGAVPANTTPGDSPDPSVPPSAGQPADPLPVSPFGGGPAGPPAPAAAAQRPPDGRERLAARAASVPAADADGAGGRPDEEALQRLRGRWLEITDLVKGSSLPVYTYLMRAWPLQVRDNCLMLAFSPPDLLFKGLLEAPENRRVLEDALASLFKREWSVRCVCSDEKPPGRTDGGPAEKGLDYSGALSLFGMEETAGGPGDD</sequence>
<evidence type="ECO:0000256" key="3">
    <source>
        <dbReference type="ARBA" id="ARBA00022679"/>
    </source>
</evidence>
<evidence type="ECO:0000256" key="9">
    <source>
        <dbReference type="ARBA" id="ARBA00022840"/>
    </source>
</evidence>
<reference evidence="14 15" key="1">
    <citation type="submission" date="2016-04" db="EMBL/GenBank/DDBJ databases">
        <authorList>
            <person name="Evans L.H."/>
            <person name="Alamgir A."/>
            <person name="Owens N."/>
            <person name="Weber N.D."/>
            <person name="Virtaneva K."/>
            <person name="Barbian K."/>
            <person name="Babar A."/>
            <person name="Rosenke K."/>
        </authorList>
    </citation>
    <scope>NUCLEOTIDE SEQUENCE [LARGE SCALE GENOMIC DNA]</scope>
    <source>
        <strain evidence="14 15">LMa1</strain>
    </source>
</reference>
<dbReference type="InterPro" id="IPR001270">
    <property type="entry name" value="ClpA/B"/>
</dbReference>
<keyword evidence="7" id="KW-0547">Nucleotide-binding</keyword>
<dbReference type="Pfam" id="PF12169">
    <property type="entry name" value="DNA_pol3_gamma3"/>
    <property type="match status" value="1"/>
</dbReference>
<dbReference type="GO" id="GO:0046872">
    <property type="term" value="F:metal ion binding"/>
    <property type="evidence" value="ECO:0007669"/>
    <property type="project" value="UniProtKB-KW"/>
</dbReference>
<dbReference type="PANTHER" id="PTHR11669:SF0">
    <property type="entry name" value="PROTEIN STICHEL-LIKE 2"/>
    <property type="match status" value="1"/>
</dbReference>
<dbReference type="Gene3D" id="3.40.50.300">
    <property type="entry name" value="P-loop containing nucleotide triphosphate hydrolases"/>
    <property type="match status" value="1"/>
</dbReference>
<dbReference type="STRING" id="1838280.A6M21_04135"/>